<evidence type="ECO:0000313" key="1">
    <source>
        <dbReference type="EMBL" id="MCS3919377.1"/>
    </source>
</evidence>
<dbReference type="Proteomes" id="UP001204798">
    <property type="component" value="Unassembled WGS sequence"/>
</dbReference>
<sequence>MAVFVGLGTIDLTIPDSHSLKEKRQVVRSILDRIRSRFNVSACEADHLDEWQRATLAFAVVANDKDFVHECLMRIAEIVETDGRVVVENVSVEVW</sequence>
<proteinExistence type="predicted"/>
<dbReference type="SUPFAM" id="SSF103007">
    <property type="entry name" value="Hypothetical protein TT1725"/>
    <property type="match status" value="1"/>
</dbReference>
<comment type="caution">
    <text evidence="1">The sequence shown here is derived from an EMBL/GenBank/DDBJ whole genome shotgun (WGS) entry which is preliminary data.</text>
</comment>
<protein>
    <submittedName>
        <fullName evidence="1">Uncharacterized protein YlxP (DUF503 family)</fullName>
    </submittedName>
</protein>
<dbReference type="PANTHER" id="PTHR36441:SF1">
    <property type="entry name" value="DUF503 DOMAIN-CONTAINING PROTEIN"/>
    <property type="match status" value="1"/>
</dbReference>
<organism evidence="1 2">
    <name type="scientific">Candidatus Fervidibacter sacchari</name>
    <dbReference type="NCBI Taxonomy" id="1448929"/>
    <lineage>
        <taxon>Bacteria</taxon>
        <taxon>Candidatus Fervidibacterota</taxon>
        <taxon>Candidatus Fervidibacter</taxon>
    </lineage>
</organism>
<dbReference type="Gene3D" id="3.30.70.1120">
    <property type="entry name" value="TT1725-like"/>
    <property type="match status" value="1"/>
</dbReference>
<dbReference type="InterPro" id="IPR007546">
    <property type="entry name" value="DUF503"/>
</dbReference>
<name>A0ABT2EN82_9BACT</name>
<accession>A0ABT2EN82</accession>
<reference evidence="1 2" key="1">
    <citation type="submission" date="2022-08" db="EMBL/GenBank/DDBJ databases">
        <title>Bacterial and archaeal communities from various locations to study Microbial Dark Matter (Phase II).</title>
        <authorList>
            <person name="Stepanauskas R."/>
        </authorList>
    </citation>
    <scope>NUCLEOTIDE SEQUENCE [LARGE SCALE GENOMIC DNA]</scope>
    <source>
        <strain evidence="1 2">PD1</strain>
    </source>
</reference>
<dbReference type="Pfam" id="PF04456">
    <property type="entry name" value="DUF503"/>
    <property type="match status" value="1"/>
</dbReference>
<evidence type="ECO:0000313" key="2">
    <source>
        <dbReference type="Proteomes" id="UP001204798"/>
    </source>
</evidence>
<dbReference type="PANTHER" id="PTHR36441">
    <property type="entry name" value="HYPOTHETICAL CYTOSOLIC PROTEIN"/>
    <property type="match status" value="1"/>
</dbReference>
<gene>
    <name evidence="1" type="ORF">M2350_001790</name>
</gene>
<keyword evidence="2" id="KW-1185">Reference proteome</keyword>
<dbReference type="RefSeq" id="WP_259095746.1">
    <property type="nucleotide sequence ID" value="NZ_CP130454.1"/>
</dbReference>
<dbReference type="EMBL" id="JANUCP010000003">
    <property type="protein sequence ID" value="MCS3919377.1"/>
    <property type="molecule type" value="Genomic_DNA"/>
</dbReference>
<dbReference type="InterPro" id="IPR036746">
    <property type="entry name" value="TT1725-like_sf"/>
</dbReference>